<dbReference type="PANTHER" id="PTHR30005:SF0">
    <property type="entry name" value="RETROGRADE REGULATION PROTEIN 2"/>
    <property type="match status" value="1"/>
</dbReference>
<dbReference type="OrthoDB" id="3698573at2"/>
<name>A0A845A4T4_9SPHN</name>
<dbReference type="GO" id="GO:0016462">
    <property type="term" value="F:pyrophosphatase activity"/>
    <property type="evidence" value="ECO:0007669"/>
    <property type="project" value="TreeGrafter"/>
</dbReference>
<dbReference type="InterPro" id="IPR043129">
    <property type="entry name" value="ATPase_NBD"/>
</dbReference>
<dbReference type="InterPro" id="IPR050273">
    <property type="entry name" value="GppA/Ppx_hydrolase"/>
</dbReference>
<evidence type="ECO:0000313" key="3">
    <source>
        <dbReference type="Proteomes" id="UP000460626"/>
    </source>
</evidence>
<dbReference type="RefSeq" id="WP_160731869.1">
    <property type="nucleotide sequence ID" value="NZ_BMJK01000002.1"/>
</dbReference>
<dbReference type="Gene3D" id="1.10.3210.10">
    <property type="entry name" value="Hypothetical protein af1432"/>
    <property type="match status" value="1"/>
</dbReference>
<reference evidence="2 3" key="1">
    <citation type="submission" date="2019-12" db="EMBL/GenBank/DDBJ databases">
        <title>Genomic-based taxomic classification of the family Erythrobacteraceae.</title>
        <authorList>
            <person name="Xu L."/>
        </authorList>
    </citation>
    <scope>NUCLEOTIDE SEQUENCE [LARGE SCALE GENOMIC DNA]</scope>
    <source>
        <strain evidence="2 3">RC4-10-4</strain>
    </source>
</reference>
<feature type="domain" description="Ppx/GppA phosphatase N-terminal" evidence="1">
    <location>
        <begin position="40"/>
        <end position="308"/>
    </location>
</feature>
<evidence type="ECO:0000259" key="1">
    <source>
        <dbReference type="Pfam" id="PF02541"/>
    </source>
</evidence>
<dbReference type="EMBL" id="WTYH01000001">
    <property type="protein sequence ID" value="MXO94166.1"/>
    <property type="molecule type" value="Genomic_DNA"/>
</dbReference>
<dbReference type="PANTHER" id="PTHR30005">
    <property type="entry name" value="EXOPOLYPHOSPHATASE"/>
    <property type="match status" value="1"/>
</dbReference>
<proteinExistence type="predicted"/>
<comment type="caution">
    <text evidence="2">The sequence shown here is derived from an EMBL/GenBank/DDBJ whole genome shotgun (WGS) entry which is preliminary data.</text>
</comment>
<dbReference type="Pfam" id="PF02541">
    <property type="entry name" value="Ppx-GppA"/>
    <property type="match status" value="1"/>
</dbReference>
<sequence length="501" mass="53149">MSALPARRGAQAIEAPHSAVIDIGSNTVRLVVYSGPRRAPSVWLNEKVTARLGRDLAVTGAIPPAAERLAFEGLARFAAILRDLGIEDVVTVATAAAREAANGPAFIDKVRGLGLHPRVLSGTEEAASAAYGVIGAFPGARGVVADMGGGSLELIAVDNGECHHGESLPLGTLRLPVLRERGAAAFRQAIEQEMAKVGWAQAHGGPLYLVGGTWRAMAIYAMHAANYPLGDPQAYAFTPEEAERLAKSLSKTDPAALTAIPGISTSRAAGLPDAAAMLRVMLQELAPEALVISAWGLREGLLFERLDKAAREQDPLLAAVTHFATPRGSSITDAALKCAWTAEAVGGTGREAERVRLAATLLTQAAARIEPNMRLSHSVDWALEKRWVGIDHRGRVMMAQALRASCGQPRLVPAWRELAGEEQLHRASAWGLANRLCRKIGAGTRTSLTTSALRRDGDRLVLRFDESRTHMMSEAVRGELAQLAGWLGLESAMEAGSVSEP</sequence>
<dbReference type="InterPro" id="IPR003695">
    <property type="entry name" value="Ppx_GppA_N"/>
</dbReference>
<accession>A0A845A4T4</accession>
<keyword evidence="3" id="KW-1185">Reference proteome</keyword>
<gene>
    <name evidence="2" type="ORF">GRI62_11225</name>
</gene>
<evidence type="ECO:0000313" key="2">
    <source>
        <dbReference type="EMBL" id="MXO94166.1"/>
    </source>
</evidence>
<dbReference type="Proteomes" id="UP000460626">
    <property type="component" value="Unassembled WGS sequence"/>
</dbReference>
<dbReference type="CDD" id="cd24052">
    <property type="entry name" value="ASKHA_NBD_HpPPX-GppA-like"/>
    <property type="match status" value="1"/>
</dbReference>
<dbReference type="SUPFAM" id="SSF53067">
    <property type="entry name" value="Actin-like ATPase domain"/>
    <property type="match status" value="2"/>
</dbReference>
<dbReference type="Gene3D" id="3.30.420.40">
    <property type="match status" value="1"/>
</dbReference>
<dbReference type="Gene3D" id="3.30.420.150">
    <property type="entry name" value="Exopolyphosphatase. Domain 2"/>
    <property type="match status" value="1"/>
</dbReference>
<protein>
    <submittedName>
        <fullName evidence="2">Ppx/GppA family phosphatase</fullName>
    </submittedName>
</protein>
<dbReference type="AlphaFoldDB" id="A0A845A4T4"/>
<organism evidence="2 3">
    <name type="scientific">Aurantiacibacter arachoides</name>
    <dbReference type="NCBI Taxonomy" id="1850444"/>
    <lineage>
        <taxon>Bacteria</taxon>
        <taxon>Pseudomonadati</taxon>
        <taxon>Pseudomonadota</taxon>
        <taxon>Alphaproteobacteria</taxon>
        <taxon>Sphingomonadales</taxon>
        <taxon>Erythrobacteraceae</taxon>
        <taxon>Aurantiacibacter</taxon>
    </lineage>
</organism>